<dbReference type="AlphaFoldDB" id="A0A9W7XR06"/>
<sequence>MSRSFIAIHDKSTESRILFISSGVRQAMGIEPQEMIGHSAYTFMTDDNFTQSYPTLYCGDADETSVAVMHLNVKRNNGDLIASRVFVFGCDTCNVVIAVMYPGRVRLNPPAMNLHRPPVASESRLDGASSETHLRSCMVLERSRPLELALPTGQSSGVSTSPGGPKIVFVTNSISRLLDTDGDELIDRPFLKLVAPESLADAAGFLDDIFASNNVVFARLLLLYRPASSNDSTNEVHSRVEVEIVGAHSDDGAVLLCRMIRHCAGPRRPPLGSSSGFQKAHSRKKELAGGYRSLAELISSDPETSDCPLAYPRETPGLA</sequence>
<organism evidence="2 3">
    <name type="scientific">Coemansia asiatica</name>
    <dbReference type="NCBI Taxonomy" id="1052880"/>
    <lineage>
        <taxon>Eukaryota</taxon>
        <taxon>Fungi</taxon>
        <taxon>Fungi incertae sedis</taxon>
        <taxon>Zoopagomycota</taxon>
        <taxon>Kickxellomycotina</taxon>
        <taxon>Kickxellomycetes</taxon>
        <taxon>Kickxellales</taxon>
        <taxon>Kickxellaceae</taxon>
        <taxon>Coemansia</taxon>
    </lineage>
</organism>
<proteinExistence type="predicted"/>
<reference evidence="2" key="1">
    <citation type="submission" date="2022-07" db="EMBL/GenBank/DDBJ databases">
        <title>Phylogenomic reconstructions and comparative analyses of Kickxellomycotina fungi.</title>
        <authorList>
            <person name="Reynolds N.K."/>
            <person name="Stajich J.E."/>
            <person name="Barry K."/>
            <person name="Grigoriev I.V."/>
            <person name="Crous P."/>
            <person name="Smith M.E."/>
        </authorList>
    </citation>
    <scope>NUCLEOTIDE SEQUENCE</scope>
    <source>
        <strain evidence="2">NBRC 105413</strain>
    </source>
</reference>
<evidence type="ECO:0008006" key="4">
    <source>
        <dbReference type="Google" id="ProtNLM"/>
    </source>
</evidence>
<keyword evidence="3" id="KW-1185">Reference proteome</keyword>
<comment type="caution">
    <text evidence="2">The sequence shown here is derived from an EMBL/GenBank/DDBJ whole genome shotgun (WGS) entry which is preliminary data.</text>
</comment>
<protein>
    <recommendedName>
        <fullName evidence="4">PAS domain-containing protein</fullName>
    </recommendedName>
</protein>
<dbReference type="Proteomes" id="UP001145021">
    <property type="component" value="Unassembled WGS sequence"/>
</dbReference>
<dbReference type="InterPro" id="IPR000014">
    <property type="entry name" value="PAS"/>
</dbReference>
<dbReference type="SUPFAM" id="SSF55785">
    <property type="entry name" value="PYP-like sensor domain (PAS domain)"/>
    <property type="match status" value="1"/>
</dbReference>
<evidence type="ECO:0000313" key="3">
    <source>
        <dbReference type="Proteomes" id="UP001145021"/>
    </source>
</evidence>
<name>A0A9W7XR06_9FUNG</name>
<dbReference type="EMBL" id="JANBOH010000022">
    <property type="protein sequence ID" value="KAJ1647690.1"/>
    <property type="molecule type" value="Genomic_DNA"/>
</dbReference>
<evidence type="ECO:0000256" key="1">
    <source>
        <dbReference type="SAM" id="MobiDB-lite"/>
    </source>
</evidence>
<dbReference type="InterPro" id="IPR035965">
    <property type="entry name" value="PAS-like_dom_sf"/>
</dbReference>
<evidence type="ECO:0000313" key="2">
    <source>
        <dbReference type="EMBL" id="KAJ1647690.1"/>
    </source>
</evidence>
<feature type="region of interest" description="Disordered" evidence="1">
    <location>
        <begin position="299"/>
        <end position="319"/>
    </location>
</feature>
<accession>A0A9W7XR06</accession>
<gene>
    <name evidence="2" type="ORF">LPJ64_000937</name>
</gene>
<dbReference type="CDD" id="cd00130">
    <property type="entry name" value="PAS"/>
    <property type="match status" value="1"/>
</dbReference>